<name>A0ACB0LC88_TRIPR</name>
<dbReference type="EMBL" id="CASHSV030000513">
    <property type="protein sequence ID" value="CAJ2666001.1"/>
    <property type="molecule type" value="Genomic_DNA"/>
</dbReference>
<gene>
    <name evidence="1" type="ORF">MILVUS5_LOCUS30875</name>
</gene>
<accession>A0ACB0LC88</accession>
<dbReference type="Proteomes" id="UP001177021">
    <property type="component" value="Unassembled WGS sequence"/>
</dbReference>
<protein>
    <submittedName>
        <fullName evidence="1">Uncharacterized protein</fullName>
    </submittedName>
</protein>
<sequence length="213" mass="23795">MISINGTMIFPVQFILVSNKRHIEYFPPCFFSCHTLTSLHISVAHPQKTLFPNSLNFPALTSLSLRCFVFCVGDDGRVEPFLAFNRLKSLILRYCIALDKQNICISSATLDNLTIECCKFELCTPSLRTFVYKGTPIVQQLCRSKSNLSSVKHVNITLKSLLNSAKTSLVLHNWLVELANMESLTICSNTLEVGPGLGAMFKAYIMSIKCMST</sequence>
<keyword evidence="2" id="KW-1185">Reference proteome</keyword>
<evidence type="ECO:0000313" key="2">
    <source>
        <dbReference type="Proteomes" id="UP001177021"/>
    </source>
</evidence>
<comment type="caution">
    <text evidence="1">The sequence shown here is derived from an EMBL/GenBank/DDBJ whole genome shotgun (WGS) entry which is preliminary data.</text>
</comment>
<organism evidence="1 2">
    <name type="scientific">Trifolium pratense</name>
    <name type="common">Red clover</name>
    <dbReference type="NCBI Taxonomy" id="57577"/>
    <lineage>
        <taxon>Eukaryota</taxon>
        <taxon>Viridiplantae</taxon>
        <taxon>Streptophyta</taxon>
        <taxon>Embryophyta</taxon>
        <taxon>Tracheophyta</taxon>
        <taxon>Spermatophyta</taxon>
        <taxon>Magnoliopsida</taxon>
        <taxon>eudicotyledons</taxon>
        <taxon>Gunneridae</taxon>
        <taxon>Pentapetalae</taxon>
        <taxon>rosids</taxon>
        <taxon>fabids</taxon>
        <taxon>Fabales</taxon>
        <taxon>Fabaceae</taxon>
        <taxon>Papilionoideae</taxon>
        <taxon>50 kb inversion clade</taxon>
        <taxon>NPAAA clade</taxon>
        <taxon>Hologalegina</taxon>
        <taxon>IRL clade</taxon>
        <taxon>Trifolieae</taxon>
        <taxon>Trifolium</taxon>
    </lineage>
</organism>
<proteinExistence type="predicted"/>
<evidence type="ECO:0000313" key="1">
    <source>
        <dbReference type="EMBL" id="CAJ2666001.1"/>
    </source>
</evidence>
<reference evidence="1" key="1">
    <citation type="submission" date="2023-10" db="EMBL/GenBank/DDBJ databases">
        <authorList>
            <person name="Rodriguez Cubillos JULIANA M."/>
            <person name="De Vega J."/>
        </authorList>
    </citation>
    <scope>NUCLEOTIDE SEQUENCE</scope>
</reference>